<organism evidence="4 5">
    <name type="scientific">Ruoffia tabacinasalis</name>
    <dbReference type="NCBI Taxonomy" id="87458"/>
    <lineage>
        <taxon>Bacteria</taxon>
        <taxon>Bacillati</taxon>
        <taxon>Bacillota</taxon>
        <taxon>Bacilli</taxon>
        <taxon>Lactobacillales</taxon>
        <taxon>Aerococcaceae</taxon>
        <taxon>Ruoffia</taxon>
    </lineage>
</organism>
<dbReference type="Proteomes" id="UP000306420">
    <property type="component" value="Unassembled WGS sequence"/>
</dbReference>
<dbReference type="GO" id="GO:0005737">
    <property type="term" value="C:cytoplasm"/>
    <property type="evidence" value="ECO:0007669"/>
    <property type="project" value="UniProtKB-SubCell"/>
</dbReference>
<accession>A0A5R9EJ53</accession>
<name>A0A5R9EJ53_9LACT</name>
<gene>
    <name evidence="4" type="ORF">FEZ33_02745</name>
</gene>
<protein>
    <recommendedName>
        <fullName evidence="2">Universal stress protein</fullName>
    </recommendedName>
</protein>
<dbReference type="InterPro" id="IPR014729">
    <property type="entry name" value="Rossmann-like_a/b/a_fold"/>
</dbReference>
<keyword evidence="2" id="KW-0963">Cytoplasm</keyword>
<comment type="subcellular location">
    <subcellularLocation>
        <location evidence="2">Cytoplasm</location>
    </subcellularLocation>
</comment>
<dbReference type="PRINTS" id="PR01438">
    <property type="entry name" value="UNVRSLSTRESS"/>
</dbReference>
<evidence type="ECO:0000313" key="4">
    <source>
        <dbReference type="EMBL" id="TLQ48970.1"/>
    </source>
</evidence>
<dbReference type="SUPFAM" id="SSF52402">
    <property type="entry name" value="Adenine nucleotide alpha hydrolases-like"/>
    <property type="match status" value="1"/>
</dbReference>
<dbReference type="InterPro" id="IPR006015">
    <property type="entry name" value="Universal_stress_UspA"/>
</dbReference>
<dbReference type="PANTHER" id="PTHR46268:SF6">
    <property type="entry name" value="UNIVERSAL STRESS PROTEIN UP12"/>
    <property type="match status" value="1"/>
</dbReference>
<evidence type="ECO:0000313" key="5">
    <source>
        <dbReference type="Proteomes" id="UP000306420"/>
    </source>
</evidence>
<sequence length="149" mass="16360">MLQEYQRILVATDGSEGAELALNKAVAIAERNNAKLFILHVLDTRAIQATSSSDIHFRDALRDLGDRVMSDAKDLAMGRGLTDVETILEMGSPKYVIAEDIPKRENIDLIVMGAKGMGAVERFFMGSVSENVIRHASCDVLVVRPKESE</sequence>
<evidence type="ECO:0000259" key="3">
    <source>
        <dbReference type="Pfam" id="PF00582"/>
    </source>
</evidence>
<dbReference type="Gene3D" id="3.40.50.620">
    <property type="entry name" value="HUPs"/>
    <property type="match status" value="1"/>
</dbReference>
<dbReference type="AlphaFoldDB" id="A0A5R9EJ53"/>
<dbReference type="Pfam" id="PF00582">
    <property type="entry name" value="Usp"/>
    <property type="match status" value="1"/>
</dbReference>
<comment type="caution">
    <text evidence="4">The sequence shown here is derived from an EMBL/GenBank/DDBJ whole genome shotgun (WGS) entry which is preliminary data.</text>
</comment>
<dbReference type="EMBL" id="VBSP01000005">
    <property type="protein sequence ID" value="TLQ48970.1"/>
    <property type="molecule type" value="Genomic_DNA"/>
</dbReference>
<dbReference type="OrthoDB" id="9789668at2"/>
<evidence type="ECO:0000256" key="1">
    <source>
        <dbReference type="ARBA" id="ARBA00008791"/>
    </source>
</evidence>
<feature type="domain" description="UspA" evidence="3">
    <location>
        <begin position="5"/>
        <end position="144"/>
    </location>
</feature>
<evidence type="ECO:0000256" key="2">
    <source>
        <dbReference type="PIRNR" id="PIRNR006276"/>
    </source>
</evidence>
<dbReference type="PIRSF" id="PIRSF006276">
    <property type="entry name" value="UspA"/>
    <property type="match status" value="1"/>
</dbReference>
<dbReference type="CDD" id="cd00293">
    <property type="entry name" value="USP-like"/>
    <property type="match status" value="1"/>
</dbReference>
<dbReference type="PANTHER" id="PTHR46268">
    <property type="entry name" value="STRESS RESPONSE PROTEIN NHAX"/>
    <property type="match status" value="1"/>
</dbReference>
<dbReference type="RefSeq" id="WP_138403864.1">
    <property type="nucleotide sequence ID" value="NZ_VBSP01000005.1"/>
</dbReference>
<comment type="similarity">
    <text evidence="1 2">Belongs to the universal stress protein A family.</text>
</comment>
<dbReference type="InterPro" id="IPR006016">
    <property type="entry name" value="UspA"/>
</dbReference>
<reference evidence="4 5" key="1">
    <citation type="submission" date="2019-05" db="EMBL/GenBank/DDBJ databases">
        <title>The metagenome of a microbial culture collection derived from dairy environment covers the genomic content of the human microbiome.</title>
        <authorList>
            <person name="Roder T."/>
            <person name="Wuthrich D."/>
            <person name="Sattari Z."/>
            <person name="Von Ah U."/>
            <person name="Bar C."/>
            <person name="Ronchi F."/>
            <person name="Macpherson A.J."/>
            <person name="Ganal-Vonarburg S.C."/>
            <person name="Bruggmann R."/>
            <person name="Vergeres G."/>
        </authorList>
    </citation>
    <scope>NUCLEOTIDE SEQUENCE [LARGE SCALE GENOMIC DNA]</scope>
    <source>
        <strain evidence="4 5">FAM 24227</strain>
    </source>
</reference>
<proteinExistence type="inferred from homology"/>